<feature type="non-terminal residue" evidence="1">
    <location>
        <position position="1"/>
    </location>
</feature>
<proteinExistence type="predicted"/>
<protein>
    <submittedName>
        <fullName evidence="1">17453_t:CDS:1</fullName>
    </submittedName>
</protein>
<accession>A0ACA9LVP5</accession>
<name>A0ACA9LVP5_9GLOM</name>
<sequence>PKPEPEVTSSHSPSIIVFECHITIENRKMELVSDIKAFEILVNIMNNNIENDRLYEAYKTFKKPLIDEITEYNEALRART</sequence>
<organism evidence="1 2">
    <name type="scientific">Dentiscutata heterogama</name>
    <dbReference type="NCBI Taxonomy" id="1316150"/>
    <lineage>
        <taxon>Eukaryota</taxon>
        <taxon>Fungi</taxon>
        <taxon>Fungi incertae sedis</taxon>
        <taxon>Mucoromycota</taxon>
        <taxon>Glomeromycotina</taxon>
        <taxon>Glomeromycetes</taxon>
        <taxon>Diversisporales</taxon>
        <taxon>Gigasporaceae</taxon>
        <taxon>Dentiscutata</taxon>
    </lineage>
</organism>
<evidence type="ECO:0000313" key="1">
    <source>
        <dbReference type="EMBL" id="CAG8553383.1"/>
    </source>
</evidence>
<gene>
    <name evidence="1" type="ORF">DHETER_LOCUS5327</name>
</gene>
<reference evidence="1" key="1">
    <citation type="submission" date="2021-06" db="EMBL/GenBank/DDBJ databases">
        <authorList>
            <person name="Kallberg Y."/>
            <person name="Tangrot J."/>
            <person name="Rosling A."/>
        </authorList>
    </citation>
    <scope>NUCLEOTIDE SEQUENCE</scope>
    <source>
        <strain evidence="1">IL203A</strain>
    </source>
</reference>
<dbReference type="Proteomes" id="UP000789702">
    <property type="component" value="Unassembled WGS sequence"/>
</dbReference>
<keyword evidence="2" id="KW-1185">Reference proteome</keyword>
<comment type="caution">
    <text evidence="1">The sequence shown here is derived from an EMBL/GenBank/DDBJ whole genome shotgun (WGS) entry which is preliminary data.</text>
</comment>
<evidence type="ECO:0000313" key="2">
    <source>
        <dbReference type="Proteomes" id="UP000789702"/>
    </source>
</evidence>
<dbReference type="EMBL" id="CAJVPU010005845">
    <property type="protein sequence ID" value="CAG8553383.1"/>
    <property type="molecule type" value="Genomic_DNA"/>
</dbReference>